<dbReference type="EMBL" id="JH795859">
    <property type="protein sequence ID" value="EJU03478.1"/>
    <property type="molecule type" value="Genomic_DNA"/>
</dbReference>
<dbReference type="InterPro" id="IPR045107">
    <property type="entry name" value="SAC3/GANP/THP3"/>
</dbReference>
<sequence>MSMTAWPPQLKLWLQKCLSEATPSVKLAVMDEIKQIVAKHYEDGTLETTDWDKVEVKSMKPFVMPKIPSKRKLDTLSAGNVLEKPAKAAKKATFTNSWETTNTSSNGFATDSLRQRREDRFAREHEIERQRQAGERPAQGYSRHVNTPPANGASLLDRMESLRSTPKKKSKFVYQNNVENAYDPNVLNWDRHTIVGRSKDLEKSYLRLTSDADPANVRPLEVLVQALEVVLKKYKAQTVKYDYVCDQLKSIRQDLIVQRIQKSFTVKVYEIHARIAMEHKDLVEYIQCSSALHSLHALGLDGHYEEFLAYRILYFVYTKSRSDLNALIAQLTPAQKATPCIRHALDVQKATATNNYHAFFDLYLNAPNMGPYMMDFYAGRERCHALIIMCTAYKSLPISFLTKELGYTASHQTVAFLEENQAGYFVGMDRPTANQPTGQWKRVQKVIPDHDKILDCAQAKPNLVKAVAKYHKLDIKRI</sequence>
<dbReference type="HOGENOM" id="CLU_015513_0_1_1"/>
<dbReference type="PANTHER" id="PTHR12436:SF4">
    <property type="entry name" value="LEUKOCYTE RECEPTOR CLUSTER MEMBER 8"/>
    <property type="match status" value="1"/>
</dbReference>
<name>M5GEQ3_DACPD</name>
<dbReference type="GeneID" id="63687274"/>
<dbReference type="GO" id="GO:0005634">
    <property type="term" value="C:nucleus"/>
    <property type="evidence" value="ECO:0007669"/>
    <property type="project" value="TreeGrafter"/>
</dbReference>
<keyword evidence="4" id="KW-1185">Reference proteome</keyword>
<evidence type="ECO:0000313" key="3">
    <source>
        <dbReference type="EMBL" id="EJU03478.1"/>
    </source>
</evidence>
<evidence type="ECO:0000259" key="2">
    <source>
        <dbReference type="PROSITE" id="PS50250"/>
    </source>
</evidence>
<dbReference type="PROSITE" id="PS50250">
    <property type="entry name" value="PCI"/>
    <property type="match status" value="1"/>
</dbReference>
<feature type="region of interest" description="Disordered" evidence="1">
    <location>
        <begin position="126"/>
        <end position="154"/>
    </location>
</feature>
<dbReference type="RefSeq" id="XP_040630372.1">
    <property type="nucleotide sequence ID" value="XM_040772212.1"/>
</dbReference>
<protein>
    <recommendedName>
        <fullName evidence="2">PCI domain-containing protein</fullName>
    </recommendedName>
</protein>
<gene>
    <name evidence="3" type="ORF">DACRYDRAFT_21062</name>
</gene>
<dbReference type="InterPro" id="IPR005062">
    <property type="entry name" value="SAC3/GANP/THP3_conserved"/>
</dbReference>
<dbReference type="Pfam" id="PF03399">
    <property type="entry name" value="SAC3_GANP"/>
    <property type="match status" value="1"/>
</dbReference>
<evidence type="ECO:0000313" key="4">
    <source>
        <dbReference type="Proteomes" id="UP000030653"/>
    </source>
</evidence>
<dbReference type="PANTHER" id="PTHR12436">
    <property type="entry name" value="80 KDA MCM3-ASSOCIATED PROTEIN"/>
    <property type="match status" value="1"/>
</dbReference>
<dbReference type="Gene3D" id="1.25.40.990">
    <property type="match status" value="1"/>
</dbReference>
<evidence type="ECO:0000256" key="1">
    <source>
        <dbReference type="SAM" id="MobiDB-lite"/>
    </source>
</evidence>
<feature type="domain" description="PCI" evidence="2">
    <location>
        <begin position="281"/>
        <end position="454"/>
    </location>
</feature>
<proteinExistence type="predicted"/>
<dbReference type="Proteomes" id="UP000030653">
    <property type="component" value="Unassembled WGS sequence"/>
</dbReference>
<dbReference type="OMA" id="WPPQLKE"/>
<organism evidence="3 4">
    <name type="scientific">Dacryopinax primogenitus (strain DJM 731)</name>
    <name type="common">Brown rot fungus</name>
    <dbReference type="NCBI Taxonomy" id="1858805"/>
    <lineage>
        <taxon>Eukaryota</taxon>
        <taxon>Fungi</taxon>
        <taxon>Dikarya</taxon>
        <taxon>Basidiomycota</taxon>
        <taxon>Agaricomycotina</taxon>
        <taxon>Dacrymycetes</taxon>
        <taxon>Dacrymycetales</taxon>
        <taxon>Dacrymycetaceae</taxon>
        <taxon>Dacryopinax</taxon>
    </lineage>
</organism>
<reference evidence="3 4" key="1">
    <citation type="journal article" date="2012" name="Science">
        <title>The Paleozoic origin of enzymatic lignin decomposition reconstructed from 31 fungal genomes.</title>
        <authorList>
            <person name="Floudas D."/>
            <person name="Binder M."/>
            <person name="Riley R."/>
            <person name="Barry K."/>
            <person name="Blanchette R.A."/>
            <person name="Henrissat B."/>
            <person name="Martinez A.T."/>
            <person name="Otillar R."/>
            <person name="Spatafora J.W."/>
            <person name="Yadav J.S."/>
            <person name="Aerts A."/>
            <person name="Benoit I."/>
            <person name="Boyd A."/>
            <person name="Carlson A."/>
            <person name="Copeland A."/>
            <person name="Coutinho P.M."/>
            <person name="de Vries R.P."/>
            <person name="Ferreira P."/>
            <person name="Findley K."/>
            <person name="Foster B."/>
            <person name="Gaskell J."/>
            <person name="Glotzer D."/>
            <person name="Gorecki P."/>
            <person name="Heitman J."/>
            <person name="Hesse C."/>
            <person name="Hori C."/>
            <person name="Igarashi K."/>
            <person name="Jurgens J.A."/>
            <person name="Kallen N."/>
            <person name="Kersten P."/>
            <person name="Kohler A."/>
            <person name="Kuees U."/>
            <person name="Kumar T.K.A."/>
            <person name="Kuo A."/>
            <person name="LaButti K."/>
            <person name="Larrondo L.F."/>
            <person name="Lindquist E."/>
            <person name="Ling A."/>
            <person name="Lombard V."/>
            <person name="Lucas S."/>
            <person name="Lundell T."/>
            <person name="Martin R."/>
            <person name="McLaughlin D.J."/>
            <person name="Morgenstern I."/>
            <person name="Morin E."/>
            <person name="Murat C."/>
            <person name="Nagy L.G."/>
            <person name="Nolan M."/>
            <person name="Ohm R.A."/>
            <person name="Patyshakuliyeva A."/>
            <person name="Rokas A."/>
            <person name="Ruiz-Duenas F.J."/>
            <person name="Sabat G."/>
            <person name="Salamov A."/>
            <person name="Samejima M."/>
            <person name="Schmutz J."/>
            <person name="Slot J.C."/>
            <person name="St John F."/>
            <person name="Stenlid J."/>
            <person name="Sun H."/>
            <person name="Sun S."/>
            <person name="Syed K."/>
            <person name="Tsang A."/>
            <person name="Wiebenga A."/>
            <person name="Young D."/>
            <person name="Pisabarro A."/>
            <person name="Eastwood D.C."/>
            <person name="Martin F."/>
            <person name="Cullen D."/>
            <person name="Grigoriev I.V."/>
            <person name="Hibbett D.S."/>
        </authorList>
    </citation>
    <scope>NUCLEOTIDE SEQUENCE [LARGE SCALE GENOMIC DNA]</scope>
    <source>
        <strain evidence="3 4">DJM-731 SS1</strain>
    </source>
</reference>
<dbReference type="InterPro" id="IPR000717">
    <property type="entry name" value="PCI_dom"/>
</dbReference>
<dbReference type="STRING" id="1858805.M5GEQ3"/>
<dbReference type="AlphaFoldDB" id="M5GEQ3"/>
<dbReference type="OrthoDB" id="199574at2759"/>
<accession>M5GEQ3</accession>